<gene>
    <name evidence="2" type="ORF">BD626DRAFT_541040</name>
</gene>
<dbReference type="STRING" id="97359.A0A550BW32"/>
<evidence type="ECO:0000313" key="2">
    <source>
        <dbReference type="EMBL" id="TRM56754.1"/>
    </source>
</evidence>
<feature type="region of interest" description="Disordered" evidence="1">
    <location>
        <begin position="1"/>
        <end position="20"/>
    </location>
</feature>
<name>A0A550BW32_9AGAR</name>
<comment type="caution">
    <text evidence="2">The sequence shown here is derived from an EMBL/GenBank/DDBJ whole genome shotgun (WGS) entry which is preliminary data.</text>
</comment>
<evidence type="ECO:0000256" key="1">
    <source>
        <dbReference type="SAM" id="MobiDB-lite"/>
    </source>
</evidence>
<reference evidence="2 3" key="1">
    <citation type="journal article" date="2019" name="New Phytol.">
        <title>Comparative genomics reveals unique wood-decay strategies and fruiting body development in the Schizophyllaceae.</title>
        <authorList>
            <person name="Almasi E."/>
            <person name="Sahu N."/>
            <person name="Krizsan K."/>
            <person name="Balint B."/>
            <person name="Kovacs G.M."/>
            <person name="Kiss B."/>
            <person name="Cseklye J."/>
            <person name="Drula E."/>
            <person name="Henrissat B."/>
            <person name="Nagy I."/>
            <person name="Chovatia M."/>
            <person name="Adam C."/>
            <person name="LaButti K."/>
            <person name="Lipzen A."/>
            <person name="Riley R."/>
            <person name="Grigoriev I.V."/>
            <person name="Nagy L.G."/>
        </authorList>
    </citation>
    <scope>NUCLEOTIDE SEQUENCE [LARGE SCALE GENOMIC DNA]</scope>
    <source>
        <strain evidence="2 3">NL-1724</strain>
    </source>
</reference>
<evidence type="ECO:0000313" key="3">
    <source>
        <dbReference type="Proteomes" id="UP000320762"/>
    </source>
</evidence>
<keyword evidence="3" id="KW-1185">Reference proteome</keyword>
<proteinExistence type="predicted"/>
<feature type="compositionally biased region" description="Basic and acidic residues" evidence="1">
    <location>
        <begin position="11"/>
        <end position="20"/>
    </location>
</feature>
<dbReference type="EMBL" id="VDMD01000060">
    <property type="protein sequence ID" value="TRM56754.1"/>
    <property type="molecule type" value="Genomic_DNA"/>
</dbReference>
<organism evidence="2 3">
    <name type="scientific">Schizophyllum amplum</name>
    <dbReference type="NCBI Taxonomy" id="97359"/>
    <lineage>
        <taxon>Eukaryota</taxon>
        <taxon>Fungi</taxon>
        <taxon>Dikarya</taxon>
        <taxon>Basidiomycota</taxon>
        <taxon>Agaricomycotina</taxon>
        <taxon>Agaricomycetes</taxon>
        <taxon>Agaricomycetidae</taxon>
        <taxon>Agaricales</taxon>
        <taxon>Schizophyllaceae</taxon>
        <taxon>Schizophyllum</taxon>
    </lineage>
</organism>
<dbReference type="Proteomes" id="UP000320762">
    <property type="component" value="Unassembled WGS sequence"/>
</dbReference>
<protein>
    <submittedName>
        <fullName evidence="2">Uncharacterized protein</fullName>
    </submittedName>
</protein>
<accession>A0A550BW32</accession>
<sequence>MALELQNARAEAQDPQRAGKDYDDYLTHGKAFLAGLVEQHRRDGIDHQDGVDTNTLALAFENAPNQFSATALVLYLTKKCIIEDGSQSEADSIWSAFAQFWDNMSAKLLHVKITETYDAYQ</sequence>
<dbReference type="AlphaFoldDB" id="A0A550BW32"/>
<dbReference type="OrthoDB" id="2976553at2759"/>